<proteinExistence type="predicted"/>
<organism evidence="2 3">
    <name type="scientific">Angustibacter aerolatus</name>
    <dbReference type="NCBI Taxonomy" id="1162965"/>
    <lineage>
        <taxon>Bacteria</taxon>
        <taxon>Bacillati</taxon>
        <taxon>Actinomycetota</taxon>
        <taxon>Actinomycetes</taxon>
        <taxon>Kineosporiales</taxon>
        <taxon>Kineosporiaceae</taxon>
    </lineage>
</organism>
<dbReference type="InterPro" id="IPR016181">
    <property type="entry name" value="Acyl_CoA_acyltransferase"/>
</dbReference>
<dbReference type="Gene3D" id="3.40.630.30">
    <property type="match status" value="1"/>
</dbReference>
<gene>
    <name evidence="2" type="ORF">GCM10025868_33480</name>
</gene>
<keyword evidence="3" id="KW-1185">Reference proteome</keyword>
<comment type="caution">
    <text evidence="2">The sequence shown here is derived from an EMBL/GenBank/DDBJ whole genome shotgun (WGS) entry which is preliminary data.</text>
</comment>
<evidence type="ECO:0000313" key="3">
    <source>
        <dbReference type="Proteomes" id="UP001157017"/>
    </source>
</evidence>
<name>A0ABQ6JL26_9ACTN</name>
<dbReference type="PROSITE" id="PS51186">
    <property type="entry name" value="GNAT"/>
    <property type="match status" value="1"/>
</dbReference>
<dbReference type="Pfam" id="PF13302">
    <property type="entry name" value="Acetyltransf_3"/>
    <property type="match status" value="1"/>
</dbReference>
<dbReference type="PANTHER" id="PTHR43441">
    <property type="entry name" value="RIBOSOMAL-PROTEIN-SERINE ACETYLTRANSFERASE"/>
    <property type="match status" value="1"/>
</dbReference>
<accession>A0ABQ6JL26</accession>
<feature type="domain" description="N-acetyltransferase" evidence="1">
    <location>
        <begin position="1"/>
        <end position="99"/>
    </location>
</feature>
<evidence type="ECO:0000313" key="2">
    <source>
        <dbReference type="EMBL" id="GMA88098.1"/>
    </source>
</evidence>
<dbReference type="Proteomes" id="UP001157017">
    <property type="component" value="Unassembled WGS sequence"/>
</dbReference>
<protein>
    <recommendedName>
        <fullName evidence="1">N-acetyltransferase domain-containing protein</fullName>
    </recommendedName>
</protein>
<dbReference type="EMBL" id="BSUZ01000001">
    <property type="protein sequence ID" value="GMA88098.1"/>
    <property type="molecule type" value="Genomic_DNA"/>
</dbReference>
<reference evidence="3" key="1">
    <citation type="journal article" date="2019" name="Int. J. Syst. Evol. Microbiol.">
        <title>The Global Catalogue of Microorganisms (GCM) 10K type strain sequencing project: providing services to taxonomists for standard genome sequencing and annotation.</title>
        <authorList>
            <consortium name="The Broad Institute Genomics Platform"/>
            <consortium name="The Broad Institute Genome Sequencing Center for Infectious Disease"/>
            <person name="Wu L."/>
            <person name="Ma J."/>
        </authorList>
    </citation>
    <scope>NUCLEOTIDE SEQUENCE [LARGE SCALE GENOMIC DNA]</scope>
    <source>
        <strain evidence="3">NBRC 108730</strain>
    </source>
</reference>
<dbReference type="PANTHER" id="PTHR43441:SF10">
    <property type="entry name" value="ACETYLTRANSFERASE"/>
    <property type="match status" value="1"/>
</dbReference>
<dbReference type="InterPro" id="IPR051908">
    <property type="entry name" value="Ribosomal_N-acetyltransferase"/>
</dbReference>
<evidence type="ECO:0000259" key="1">
    <source>
        <dbReference type="PROSITE" id="PS51186"/>
    </source>
</evidence>
<sequence length="101" mass="10886">MGGVLFPHFDVGQGVCEIGVWLAPGTEGRGVARRALEPLLQWAFERGVVRVEWQAAPGNVRSIALAERLGFRHEGVLRQSAVVDGVRQDTALLALLAADRA</sequence>
<dbReference type="SUPFAM" id="SSF55729">
    <property type="entry name" value="Acyl-CoA N-acyltransferases (Nat)"/>
    <property type="match status" value="1"/>
</dbReference>
<dbReference type="InterPro" id="IPR000182">
    <property type="entry name" value="GNAT_dom"/>
</dbReference>